<evidence type="ECO:0000313" key="10">
    <source>
        <dbReference type="EMBL" id="TNJ63740.1"/>
    </source>
</evidence>
<accession>A0A5C4T4W0</accession>
<dbReference type="OrthoDB" id="9778478at2"/>
<feature type="domain" description="Four-carbon acid sugar kinase N-terminal" evidence="8">
    <location>
        <begin position="4"/>
        <end position="238"/>
    </location>
</feature>
<dbReference type="Gene3D" id="3.40.980.20">
    <property type="entry name" value="Four-carbon acid sugar kinase, nucleotide binding domain"/>
    <property type="match status" value="1"/>
</dbReference>
<dbReference type="InterPro" id="IPR042213">
    <property type="entry name" value="NBD_C_sf"/>
</dbReference>
<dbReference type="Pfam" id="PF17042">
    <property type="entry name" value="NBD_C"/>
    <property type="match status" value="1"/>
</dbReference>
<keyword evidence="6" id="KW-0119">Carbohydrate metabolism</keyword>
<evidence type="ECO:0008006" key="12">
    <source>
        <dbReference type="Google" id="ProtNLM"/>
    </source>
</evidence>
<evidence type="ECO:0000256" key="1">
    <source>
        <dbReference type="ARBA" id="ARBA00005715"/>
    </source>
</evidence>
<evidence type="ECO:0000313" key="11">
    <source>
        <dbReference type="Proteomes" id="UP000307943"/>
    </source>
</evidence>
<gene>
    <name evidence="10" type="ORF">FE784_23755</name>
</gene>
<keyword evidence="11" id="KW-1185">Reference proteome</keyword>
<dbReference type="InterPro" id="IPR031475">
    <property type="entry name" value="NBD_C"/>
</dbReference>
<dbReference type="GO" id="GO:0016301">
    <property type="term" value="F:kinase activity"/>
    <property type="evidence" value="ECO:0007669"/>
    <property type="project" value="UniProtKB-KW"/>
</dbReference>
<feature type="region of interest" description="Disordered" evidence="7">
    <location>
        <begin position="280"/>
        <end position="306"/>
    </location>
</feature>
<dbReference type="InterPro" id="IPR037051">
    <property type="entry name" value="4-carb_acid_sugar_kinase_N_sf"/>
</dbReference>
<feature type="compositionally biased region" description="Low complexity" evidence="7">
    <location>
        <begin position="295"/>
        <end position="306"/>
    </location>
</feature>
<comment type="similarity">
    <text evidence="1">Belongs to the four-carbon acid sugar kinase family.</text>
</comment>
<evidence type="ECO:0000259" key="9">
    <source>
        <dbReference type="Pfam" id="PF17042"/>
    </source>
</evidence>
<evidence type="ECO:0000256" key="2">
    <source>
        <dbReference type="ARBA" id="ARBA00022679"/>
    </source>
</evidence>
<feature type="domain" description="Four-carbon acid sugar kinase nucleotide binding" evidence="9">
    <location>
        <begin position="320"/>
        <end position="490"/>
    </location>
</feature>
<dbReference type="AlphaFoldDB" id="A0A5C4T4W0"/>
<evidence type="ECO:0000256" key="7">
    <source>
        <dbReference type="SAM" id="MobiDB-lite"/>
    </source>
</evidence>
<name>A0A5C4T4W0_9BACL</name>
<keyword evidence="3" id="KW-0547">Nucleotide-binding</keyword>
<dbReference type="RefSeq" id="WP_139604752.1">
    <property type="nucleotide sequence ID" value="NZ_VDCQ01000038.1"/>
</dbReference>
<evidence type="ECO:0000256" key="6">
    <source>
        <dbReference type="ARBA" id="ARBA00023277"/>
    </source>
</evidence>
<sequence>MERLAIIADDLTGAADAGVRFARQGLTTIVTWGAEALAPSLSHPRPLPDADVIVFNTDSRALTAEEAYACAKAAALRLKASGYRQVYKKIDSTLRGQWGAEVDAVMDVFDCELAVVAPAFPRLGRTTAAGVHYLHGVPVAETEIARDPKCPVGDSNLVRLLSAQTQRSVGLVHRDPASGTESPAGATAINEQVERLTSRGVRLLVCDAQTEDDLARIAGAFAGRSYAALWVGSAGLAEYWPAPTVAAPDEGAAGSFPCQAEPDGSAVPVDRRDAITLTGAPSAQSASHIAPGERAASPSSPFTPAADLRPVPSIGDAVMLVAGSMSGVSFGQIARMKLEPNVIGVDFDPSAVARGSDTAAIEIDRCRGEIGRAIALGLDVAFHVAVTPASVAASRAAAVARDVSPMELAAAISNALGEVAAAIVGGHRIAGLILTGGDTAIAVCRALSADGLRLVAELEPGIPLGAIAGGDADGLPVVTKAGAFGSADTFVHALDALKGRRGIESPRRPNIIVRHDED</sequence>
<dbReference type="Pfam" id="PF07005">
    <property type="entry name" value="SBD_N"/>
    <property type="match status" value="1"/>
</dbReference>
<keyword evidence="2" id="KW-0808">Transferase</keyword>
<evidence type="ECO:0000256" key="4">
    <source>
        <dbReference type="ARBA" id="ARBA00022777"/>
    </source>
</evidence>
<comment type="caution">
    <text evidence="10">The sequence shown here is derived from an EMBL/GenBank/DDBJ whole genome shotgun (WGS) entry which is preliminary data.</text>
</comment>
<keyword evidence="5" id="KW-0067">ATP-binding</keyword>
<dbReference type="InterPro" id="IPR010737">
    <property type="entry name" value="4-carb_acid_sugar_kinase_N"/>
</dbReference>
<evidence type="ECO:0000256" key="3">
    <source>
        <dbReference type="ARBA" id="ARBA00022741"/>
    </source>
</evidence>
<dbReference type="EMBL" id="VDCQ01000038">
    <property type="protein sequence ID" value="TNJ63740.1"/>
    <property type="molecule type" value="Genomic_DNA"/>
</dbReference>
<dbReference type="Gene3D" id="3.40.50.10840">
    <property type="entry name" value="Putative sugar-binding, N-terminal domain"/>
    <property type="match status" value="1"/>
</dbReference>
<reference evidence="10 11" key="1">
    <citation type="submission" date="2019-05" db="EMBL/GenBank/DDBJ databases">
        <title>We sequenced the genome of Paenibacillus hemerocallicola KCTC 33185 for further insight into its adaptation and study the phylogeny of Paenibacillus.</title>
        <authorList>
            <person name="Narsing Rao M.P."/>
        </authorList>
    </citation>
    <scope>NUCLEOTIDE SEQUENCE [LARGE SCALE GENOMIC DNA]</scope>
    <source>
        <strain evidence="10 11">KCTC 33185</strain>
    </source>
</reference>
<organism evidence="10 11">
    <name type="scientific">Paenibacillus hemerocallicola</name>
    <dbReference type="NCBI Taxonomy" id="1172614"/>
    <lineage>
        <taxon>Bacteria</taxon>
        <taxon>Bacillati</taxon>
        <taxon>Bacillota</taxon>
        <taxon>Bacilli</taxon>
        <taxon>Bacillales</taxon>
        <taxon>Paenibacillaceae</taxon>
        <taxon>Paenibacillus</taxon>
    </lineage>
</organism>
<dbReference type="GO" id="GO:0005524">
    <property type="term" value="F:ATP binding"/>
    <property type="evidence" value="ECO:0007669"/>
    <property type="project" value="UniProtKB-KW"/>
</dbReference>
<keyword evidence="4" id="KW-0418">Kinase</keyword>
<proteinExistence type="inferred from homology"/>
<evidence type="ECO:0000259" key="8">
    <source>
        <dbReference type="Pfam" id="PF07005"/>
    </source>
</evidence>
<evidence type="ECO:0000256" key="5">
    <source>
        <dbReference type="ARBA" id="ARBA00022840"/>
    </source>
</evidence>
<dbReference type="Proteomes" id="UP000307943">
    <property type="component" value="Unassembled WGS sequence"/>
</dbReference>
<dbReference type="SUPFAM" id="SSF142764">
    <property type="entry name" value="YgbK-like"/>
    <property type="match status" value="1"/>
</dbReference>
<protein>
    <recommendedName>
        <fullName evidence="12">Four-carbon acid sugar kinase family protein</fullName>
    </recommendedName>
</protein>